<keyword evidence="12" id="KW-0539">Nucleus</keyword>
<dbReference type="GO" id="GO:0006999">
    <property type="term" value="P:nuclear pore organization"/>
    <property type="evidence" value="ECO:0007669"/>
    <property type="project" value="TreeGrafter"/>
</dbReference>
<evidence type="ECO:0000256" key="6">
    <source>
        <dbReference type="ARBA" id="ARBA00022816"/>
    </source>
</evidence>
<evidence type="ECO:0000256" key="10">
    <source>
        <dbReference type="ARBA" id="ARBA00023132"/>
    </source>
</evidence>
<accession>A0A8H5D7N9</accession>
<comment type="caution">
    <text evidence="14">The sequence shown here is derived from an EMBL/GenBank/DDBJ whole genome shotgun (WGS) entry which is preliminary data.</text>
</comment>
<dbReference type="GO" id="GO:0051028">
    <property type="term" value="P:mRNA transport"/>
    <property type="evidence" value="ECO:0007669"/>
    <property type="project" value="UniProtKB-KW"/>
</dbReference>
<evidence type="ECO:0000256" key="8">
    <source>
        <dbReference type="ARBA" id="ARBA00022989"/>
    </source>
</evidence>
<evidence type="ECO:0000256" key="3">
    <source>
        <dbReference type="ARBA" id="ARBA00005760"/>
    </source>
</evidence>
<dbReference type="AlphaFoldDB" id="A0A8H5D7N9"/>
<keyword evidence="11 13" id="KW-0472">Membrane</keyword>
<keyword evidence="5 13" id="KW-0812">Transmembrane</keyword>
<name>A0A8H5D7N9_9AGAR</name>
<organism evidence="14 15">
    <name type="scientific">Tetrapyrgos nigripes</name>
    <dbReference type="NCBI Taxonomy" id="182062"/>
    <lineage>
        <taxon>Eukaryota</taxon>
        <taxon>Fungi</taxon>
        <taxon>Dikarya</taxon>
        <taxon>Basidiomycota</taxon>
        <taxon>Agaricomycotina</taxon>
        <taxon>Agaricomycetes</taxon>
        <taxon>Agaricomycetidae</taxon>
        <taxon>Agaricales</taxon>
        <taxon>Marasmiineae</taxon>
        <taxon>Marasmiaceae</taxon>
        <taxon>Tetrapyrgos</taxon>
    </lineage>
</organism>
<evidence type="ECO:0000313" key="14">
    <source>
        <dbReference type="EMBL" id="KAF5353752.1"/>
    </source>
</evidence>
<feature type="transmembrane region" description="Helical" evidence="13">
    <location>
        <begin position="86"/>
        <end position="106"/>
    </location>
</feature>
<dbReference type="InterPro" id="IPR019049">
    <property type="entry name" value="Nucleoporin_prot_Ndc1/Nup"/>
</dbReference>
<feature type="transmembrane region" description="Helical" evidence="13">
    <location>
        <begin position="138"/>
        <end position="158"/>
    </location>
</feature>
<evidence type="ECO:0000256" key="9">
    <source>
        <dbReference type="ARBA" id="ARBA00023010"/>
    </source>
</evidence>
<dbReference type="GO" id="GO:0005816">
    <property type="term" value="C:spindle pole body"/>
    <property type="evidence" value="ECO:0007669"/>
    <property type="project" value="TreeGrafter"/>
</dbReference>
<feature type="transmembrane region" description="Helical" evidence="13">
    <location>
        <begin position="48"/>
        <end position="66"/>
    </location>
</feature>
<dbReference type="GO" id="GO:0070762">
    <property type="term" value="C:nuclear pore transmembrane ring"/>
    <property type="evidence" value="ECO:0007669"/>
    <property type="project" value="TreeGrafter"/>
</dbReference>
<evidence type="ECO:0008006" key="16">
    <source>
        <dbReference type="Google" id="ProtNLM"/>
    </source>
</evidence>
<dbReference type="GO" id="GO:0031965">
    <property type="term" value="C:nuclear membrane"/>
    <property type="evidence" value="ECO:0007669"/>
    <property type="project" value="UniProtKB-SubCell"/>
</dbReference>
<feature type="transmembrane region" description="Helical" evidence="13">
    <location>
        <begin position="188"/>
        <end position="207"/>
    </location>
</feature>
<evidence type="ECO:0000256" key="1">
    <source>
        <dbReference type="ARBA" id="ARBA00004232"/>
    </source>
</evidence>
<dbReference type="PANTHER" id="PTHR13269">
    <property type="entry name" value="NUCLEOPORIN NDC1"/>
    <property type="match status" value="1"/>
</dbReference>
<keyword evidence="9" id="KW-0811">Translocation</keyword>
<feature type="transmembrane region" description="Helical" evidence="13">
    <location>
        <begin position="227"/>
        <end position="253"/>
    </location>
</feature>
<dbReference type="EMBL" id="JAACJM010000062">
    <property type="protein sequence ID" value="KAF5353752.1"/>
    <property type="molecule type" value="Genomic_DNA"/>
</dbReference>
<dbReference type="Proteomes" id="UP000559256">
    <property type="component" value="Unassembled WGS sequence"/>
</dbReference>
<dbReference type="GO" id="GO:0015031">
    <property type="term" value="P:protein transport"/>
    <property type="evidence" value="ECO:0007669"/>
    <property type="project" value="UniProtKB-KW"/>
</dbReference>
<evidence type="ECO:0000256" key="4">
    <source>
        <dbReference type="ARBA" id="ARBA00022448"/>
    </source>
</evidence>
<protein>
    <recommendedName>
        <fullName evidence="16">Nucleoporin NDC1</fullName>
    </recommendedName>
</protein>
<dbReference type="PANTHER" id="PTHR13269:SF6">
    <property type="entry name" value="NUCLEOPORIN NDC1"/>
    <property type="match status" value="1"/>
</dbReference>
<comment type="similarity">
    <text evidence="3">Belongs to the NDC1 family.</text>
</comment>
<keyword evidence="15" id="KW-1185">Reference proteome</keyword>
<evidence type="ECO:0000256" key="12">
    <source>
        <dbReference type="ARBA" id="ARBA00023242"/>
    </source>
</evidence>
<keyword evidence="4" id="KW-0813">Transport</keyword>
<evidence type="ECO:0000256" key="11">
    <source>
        <dbReference type="ARBA" id="ARBA00023136"/>
    </source>
</evidence>
<dbReference type="Pfam" id="PF09531">
    <property type="entry name" value="Ndc1_Nup"/>
    <property type="match status" value="1"/>
</dbReference>
<dbReference type="GO" id="GO:0030674">
    <property type="term" value="F:protein-macromolecule adaptor activity"/>
    <property type="evidence" value="ECO:0007669"/>
    <property type="project" value="TreeGrafter"/>
</dbReference>
<evidence type="ECO:0000256" key="5">
    <source>
        <dbReference type="ARBA" id="ARBA00022692"/>
    </source>
</evidence>
<keyword evidence="8 13" id="KW-1133">Transmembrane helix</keyword>
<comment type="subcellular location">
    <subcellularLocation>
        <location evidence="1">Nucleus membrane</location>
        <topology evidence="1">Multi-pass membrane protein</topology>
    </subcellularLocation>
    <subcellularLocation>
        <location evidence="2">Nucleus</location>
        <location evidence="2">Nuclear pore complex</location>
    </subcellularLocation>
</comment>
<gene>
    <name evidence="14" type="ORF">D9758_008654</name>
</gene>
<keyword evidence="10" id="KW-0906">Nuclear pore complex</keyword>
<dbReference type="OrthoDB" id="67850at2759"/>
<evidence type="ECO:0000313" key="15">
    <source>
        <dbReference type="Proteomes" id="UP000559256"/>
    </source>
</evidence>
<keyword evidence="7" id="KW-0653">Protein transport</keyword>
<reference evidence="14 15" key="1">
    <citation type="journal article" date="2020" name="ISME J.">
        <title>Uncovering the hidden diversity of litter-decomposition mechanisms in mushroom-forming fungi.</title>
        <authorList>
            <person name="Floudas D."/>
            <person name="Bentzer J."/>
            <person name="Ahren D."/>
            <person name="Johansson T."/>
            <person name="Persson P."/>
            <person name="Tunlid A."/>
        </authorList>
    </citation>
    <scope>NUCLEOTIDE SEQUENCE [LARGE SCALE GENOMIC DNA]</scope>
    <source>
        <strain evidence="14 15">CBS 291.85</strain>
    </source>
</reference>
<keyword evidence="6" id="KW-0509">mRNA transport</keyword>
<evidence type="ECO:0000256" key="7">
    <source>
        <dbReference type="ARBA" id="ARBA00022927"/>
    </source>
</evidence>
<evidence type="ECO:0000256" key="13">
    <source>
        <dbReference type="SAM" id="Phobius"/>
    </source>
</evidence>
<proteinExistence type="inferred from homology"/>
<sequence length="681" mass="75103">MSRSVTSTPLRAIPSVLSSKASLSLPSPSQSYEPLVKSVLQTRLTSRILLLSAVFCWIQTVSWSMWGLGGMNGLGIGQLFILPVRLWVLAVALLQWLCIAVPVVVLRKANLTASRTNATSPSKTWHSAWAKPSTKRAMLVYCASSLLATALHVISAYITEANSGMRGDPRLSVFVKSKKHPHYLNGRLLFLVMSQLMVAFGFFVRNVMLDRFAFRWTASSNRSVSGYIIQTLLVVAVLTSICLPLASIVFGVLRGCLPIVYKFPLIHIFLRPFTAHFLRGSWSMLLPFYHYKLFFRAWFLGASTLGIWETSEAIFDVFVSEPVKVSHLAANPTVTLVSGLSSSDRTFKFFALSELHELAADDSPAASARRSDLFSDQKYSPTVWSHLCREILLLLGHDYQLLLRRGAPPPLKPIALPAASTSSPAEIPATPTRLIQKPIFKSSKPSPIRSVIDSLASDGSFPKAIDEGAESVHLPELFRGVENAVLPRLEKGKGDAKKSVDGAWGTVSNATKPLRGGFISVINAYAPVPIRNLLKAWGEWWDVPRVSRTVESSLAFRELDVLAVRVLSRLVSASLMEDRYGVVQRDTPKIVEAMLSFLSAVEEYQVEINGLAKPFEEGQIPTREELDKREETERASSILGFMADGLKEGVTDVVRTFGDKLSAFKFPPKTAGKLQGFLDYC</sequence>
<evidence type="ECO:0000256" key="2">
    <source>
        <dbReference type="ARBA" id="ARBA00004567"/>
    </source>
</evidence>